<reference evidence="3" key="1">
    <citation type="submission" date="2020-11" db="EMBL/GenBank/DDBJ databases">
        <title>Carbohydrate-dependent, anaerobic sulfur respiration: A novel catabolism in halophilic archaea.</title>
        <authorList>
            <person name="Sorokin D.Y."/>
            <person name="Messina E."/>
            <person name="Smedile F."/>
            <person name="La Cono V."/>
            <person name="Hallsworth J.E."/>
            <person name="Yakimov M.M."/>
        </authorList>
    </citation>
    <scope>NUCLEOTIDE SEQUENCE</scope>
    <source>
        <strain evidence="3">AArc-S</strain>
    </source>
</reference>
<dbReference type="CDD" id="cd13603">
    <property type="entry name" value="PBP2_TRAP_Siap_TeaA_like"/>
    <property type="match status" value="1"/>
</dbReference>
<dbReference type="InterPro" id="IPR038404">
    <property type="entry name" value="TRAP_DctP_sf"/>
</dbReference>
<feature type="coiled-coil region" evidence="2">
    <location>
        <begin position="275"/>
        <end position="303"/>
    </location>
</feature>
<dbReference type="GO" id="GO:0055085">
    <property type="term" value="P:transmembrane transport"/>
    <property type="evidence" value="ECO:0007669"/>
    <property type="project" value="InterPro"/>
</dbReference>
<dbReference type="EMBL" id="CP064786">
    <property type="protein sequence ID" value="QSG01464.1"/>
    <property type="molecule type" value="Genomic_DNA"/>
</dbReference>
<dbReference type="Gene3D" id="3.40.190.170">
    <property type="entry name" value="Bacterial extracellular solute-binding protein, family 7"/>
    <property type="match status" value="1"/>
</dbReference>
<evidence type="ECO:0000313" key="3">
    <source>
        <dbReference type="EMBL" id="QSG01464.1"/>
    </source>
</evidence>
<dbReference type="Pfam" id="PF03480">
    <property type="entry name" value="DctP"/>
    <property type="match status" value="1"/>
</dbReference>
<dbReference type="AlphaFoldDB" id="A0A897MLI1"/>
<dbReference type="NCBIfam" id="NF037995">
    <property type="entry name" value="TRAP_S1"/>
    <property type="match status" value="1"/>
</dbReference>
<dbReference type="Proteomes" id="UP000663586">
    <property type="component" value="Chromosome"/>
</dbReference>
<keyword evidence="1" id="KW-0732">Signal</keyword>
<organism evidence="3 4">
    <name type="scientific">Natranaeroarchaeum sulfidigenes</name>
    <dbReference type="NCBI Taxonomy" id="2784880"/>
    <lineage>
        <taxon>Archaea</taxon>
        <taxon>Methanobacteriati</taxon>
        <taxon>Methanobacteriota</taxon>
        <taxon>Stenosarchaea group</taxon>
        <taxon>Halobacteria</taxon>
        <taxon>Halobacteriales</taxon>
        <taxon>Natronoarchaeaceae</taxon>
        <taxon>Natranaeroarchaeum</taxon>
    </lineage>
</organism>
<evidence type="ECO:0000256" key="2">
    <source>
        <dbReference type="SAM" id="Coils"/>
    </source>
</evidence>
<dbReference type="InterPro" id="IPR018389">
    <property type="entry name" value="DctP_fam"/>
</dbReference>
<sequence>MDAMSKSYKRTSRREVLNRTAVGLGGISIVGLAGCLGDDNGASDVTLATSFEEGHVLVDAAEEFADQVEDETDGAISIEITPGGAYGAEDEIAEQVQDGVIEMHSGGGMPYSMFAPEYYFFDNPFVVEDLDHLRQIEDSEQFGTGQEMLAEEGNQRHIGSFIYRGLRQFTSNEPIREPADLDGIDLRLPELDPWVSIWEEVGASATAVALDELYSGLEQGVADASEGDAEQISSFNLHEVQDYLSLTEHQVQAGGLYVNEDFFQGLDEADQDAVLEAAEAASMTASQQSEDEEQDIIEELEAEGMEIIDDVDQGAFLDQAEPAVNELFESEWEGTWDEWREV</sequence>
<keyword evidence="2" id="KW-0175">Coiled coil</keyword>
<dbReference type="KEGG" id="hara:AArcS_0229"/>
<evidence type="ECO:0000313" key="4">
    <source>
        <dbReference type="Proteomes" id="UP000663586"/>
    </source>
</evidence>
<name>A0A897MLI1_9EURY</name>
<evidence type="ECO:0000256" key="1">
    <source>
        <dbReference type="ARBA" id="ARBA00022729"/>
    </source>
</evidence>
<dbReference type="PROSITE" id="PS51257">
    <property type="entry name" value="PROKAR_LIPOPROTEIN"/>
    <property type="match status" value="1"/>
</dbReference>
<proteinExistence type="predicted"/>
<dbReference type="PANTHER" id="PTHR33376">
    <property type="match status" value="1"/>
</dbReference>
<keyword evidence="4" id="KW-1185">Reference proteome</keyword>
<gene>
    <name evidence="3" type="ORF">AArcS_0229</name>
</gene>
<accession>A0A897MLI1</accession>
<dbReference type="PANTHER" id="PTHR33376:SF4">
    <property type="entry name" value="SIALIC ACID-BINDING PERIPLASMIC PROTEIN SIAP"/>
    <property type="match status" value="1"/>
</dbReference>
<protein>
    <submittedName>
        <fullName evidence="3">Extracellular solute binding protein</fullName>
    </submittedName>
</protein>